<dbReference type="FunCoup" id="D5GP53">
    <property type="interactions" value="18"/>
</dbReference>
<dbReference type="eggNOG" id="ENOG502SBHA">
    <property type="taxonomic scope" value="Eukaryota"/>
</dbReference>
<accession>D5GP53</accession>
<dbReference type="KEGG" id="tml:GSTUM_00011707001"/>
<dbReference type="Proteomes" id="UP000006911">
    <property type="component" value="Unassembled WGS sequence"/>
</dbReference>
<dbReference type="InParanoid" id="D5GP53"/>
<reference evidence="2 3" key="1">
    <citation type="journal article" date="2010" name="Nature">
        <title>Perigord black truffle genome uncovers evolutionary origins and mechanisms of symbiosis.</title>
        <authorList>
            <person name="Martin F."/>
            <person name="Kohler A."/>
            <person name="Murat C."/>
            <person name="Balestrini R."/>
            <person name="Coutinho P.M."/>
            <person name="Jaillon O."/>
            <person name="Montanini B."/>
            <person name="Morin E."/>
            <person name="Noel B."/>
            <person name="Percudani R."/>
            <person name="Porcel B."/>
            <person name="Rubini A."/>
            <person name="Amicucci A."/>
            <person name="Amselem J."/>
            <person name="Anthouard V."/>
            <person name="Arcioni S."/>
            <person name="Artiguenave F."/>
            <person name="Aury J.M."/>
            <person name="Ballario P."/>
            <person name="Bolchi A."/>
            <person name="Brenna A."/>
            <person name="Brun A."/>
            <person name="Buee M."/>
            <person name="Cantarel B."/>
            <person name="Chevalier G."/>
            <person name="Couloux A."/>
            <person name="Da Silva C."/>
            <person name="Denoeud F."/>
            <person name="Duplessis S."/>
            <person name="Ghignone S."/>
            <person name="Hilselberger B."/>
            <person name="Iotti M."/>
            <person name="Marcais B."/>
            <person name="Mello A."/>
            <person name="Miranda M."/>
            <person name="Pacioni G."/>
            <person name="Quesneville H."/>
            <person name="Riccioni C."/>
            <person name="Ruotolo R."/>
            <person name="Splivallo R."/>
            <person name="Stocchi V."/>
            <person name="Tisserant E."/>
            <person name="Viscomi A.R."/>
            <person name="Zambonelli A."/>
            <person name="Zampieri E."/>
            <person name="Henrissat B."/>
            <person name="Lebrun M.H."/>
            <person name="Paolocci F."/>
            <person name="Bonfante P."/>
            <person name="Ottonello S."/>
            <person name="Wincker P."/>
        </authorList>
    </citation>
    <scope>NUCLEOTIDE SEQUENCE [LARGE SCALE GENOMIC DNA]</scope>
    <source>
        <strain evidence="2 3">Mel28</strain>
    </source>
</reference>
<proteinExistence type="predicted"/>
<dbReference type="GO" id="GO:0005741">
    <property type="term" value="C:mitochondrial outer membrane"/>
    <property type="evidence" value="ECO:0007669"/>
    <property type="project" value="InterPro"/>
</dbReference>
<dbReference type="AlphaFoldDB" id="D5GP53"/>
<dbReference type="InterPro" id="IPR013262">
    <property type="entry name" value="OMP_MIM1/TOM13_mt"/>
</dbReference>
<dbReference type="HOGENOM" id="CLU_2322056_0_0_1"/>
<dbReference type="STRING" id="656061.D5GP53"/>
<keyword evidence="3" id="KW-1185">Reference proteome</keyword>
<name>D5GP53_TUBMM</name>
<evidence type="ECO:0000313" key="3">
    <source>
        <dbReference type="Proteomes" id="UP000006911"/>
    </source>
</evidence>
<sequence length="99" mass="10668">MSTEATAATPQPSSSTTSSPIILYKPPTIQKLLRTAAINLVLPFINGLMLGFGELFAHELAFRWGWGGTRVFPSSRVAAPGVEDKVDERGRKVKGRGRG</sequence>
<organism evidence="2 3">
    <name type="scientific">Tuber melanosporum (strain Mel28)</name>
    <name type="common">Perigord black truffle</name>
    <dbReference type="NCBI Taxonomy" id="656061"/>
    <lineage>
        <taxon>Eukaryota</taxon>
        <taxon>Fungi</taxon>
        <taxon>Dikarya</taxon>
        <taxon>Ascomycota</taxon>
        <taxon>Pezizomycotina</taxon>
        <taxon>Pezizomycetes</taxon>
        <taxon>Pezizales</taxon>
        <taxon>Tuberaceae</taxon>
        <taxon>Tuber</taxon>
    </lineage>
</organism>
<protein>
    <submittedName>
        <fullName evidence="2">(Perigord truffle) hypothetical protein</fullName>
    </submittedName>
</protein>
<dbReference type="GO" id="GO:0045040">
    <property type="term" value="P:protein insertion into mitochondrial outer membrane"/>
    <property type="evidence" value="ECO:0007669"/>
    <property type="project" value="TreeGrafter"/>
</dbReference>
<evidence type="ECO:0000313" key="2">
    <source>
        <dbReference type="EMBL" id="CAZ86318.1"/>
    </source>
</evidence>
<dbReference type="OMA" id="ILYHPPT"/>
<dbReference type="EMBL" id="FN430373">
    <property type="protein sequence ID" value="CAZ86318.1"/>
    <property type="molecule type" value="Genomic_DNA"/>
</dbReference>
<gene>
    <name evidence="2" type="ORF">GSTUM_00011707001</name>
</gene>
<dbReference type="GeneID" id="9186558"/>
<evidence type="ECO:0000256" key="1">
    <source>
        <dbReference type="SAM" id="MobiDB-lite"/>
    </source>
</evidence>
<dbReference type="GO" id="GO:0070096">
    <property type="term" value="P:mitochondrial outer membrane translocase complex assembly"/>
    <property type="evidence" value="ECO:0007669"/>
    <property type="project" value="TreeGrafter"/>
</dbReference>
<dbReference type="PANTHER" id="PTHR28241:SF1">
    <property type="entry name" value="MITOCHONDRIAL IMPORT PROTEIN 1"/>
    <property type="match status" value="1"/>
</dbReference>
<feature type="region of interest" description="Disordered" evidence="1">
    <location>
        <begin position="1"/>
        <end position="20"/>
    </location>
</feature>
<dbReference type="Pfam" id="PF08219">
    <property type="entry name" value="TOM13"/>
    <property type="match status" value="1"/>
</dbReference>
<dbReference type="PANTHER" id="PTHR28241">
    <property type="entry name" value="MITOCHONDRIAL IMPORT PROTEIN 1"/>
    <property type="match status" value="1"/>
</dbReference>
<dbReference type="RefSeq" id="XP_002842127.1">
    <property type="nucleotide sequence ID" value="XM_002842081.1"/>
</dbReference>